<reference evidence="1" key="1">
    <citation type="journal article" date="2020" name="New Phytol.">
        <title>Comparative genomics reveals dynamic genome evolution in host specialist ectomycorrhizal fungi.</title>
        <authorList>
            <person name="Lofgren L.A."/>
            <person name="Nguyen N.H."/>
            <person name="Vilgalys R."/>
            <person name="Ruytinx J."/>
            <person name="Liao H.L."/>
            <person name="Branco S."/>
            <person name="Kuo A."/>
            <person name="LaButti K."/>
            <person name="Lipzen A."/>
            <person name="Andreopoulos W."/>
            <person name="Pangilinan J."/>
            <person name="Riley R."/>
            <person name="Hundley H."/>
            <person name="Na H."/>
            <person name="Barry K."/>
            <person name="Grigoriev I.V."/>
            <person name="Stajich J.E."/>
            <person name="Kennedy P.G."/>
        </authorList>
    </citation>
    <scope>NUCLEOTIDE SEQUENCE</scope>
    <source>
        <strain evidence="1">FC423</strain>
    </source>
</reference>
<accession>A0A9P7JNA9</accession>
<dbReference type="Proteomes" id="UP000823399">
    <property type="component" value="Unassembled WGS sequence"/>
</dbReference>
<dbReference type="AlphaFoldDB" id="A0A9P7JNA9"/>
<proteinExistence type="predicted"/>
<organism evidence="1 2">
    <name type="scientific">Suillus discolor</name>
    <dbReference type="NCBI Taxonomy" id="1912936"/>
    <lineage>
        <taxon>Eukaryota</taxon>
        <taxon>Fungi</taxon>
        <taxon>Dikarya</taxon>
        <taxon>Basidiomycota</taxon>
        <taxon>Agaricomycotina</taxon>
        <taxon>Agaricomycetes</taxon>
        <taxon>Agaricomycetidae</taxon>
        <taxon>Boletales</taxon>
        <taxon>Suillineae</taxon>
        <taxon>Suillaceae</taxon>
        <taxon>Suillus</taxon>
    </lineage>
</organism>
<dbReference type="GeneID" id="64704607"/>
<dbReference type="OrthoDB" id="2663472at2759"/>
<evidence type="ECO:0000313" key="1">
    <source>
        <dbReference type="EMBL" id="KAG2092119.1"/>
    </source>
</evidence>
<dbReference type="RefSeq" id="XP_041286752.1">
    <property type="nucleotide sequence ID" value="XM_041442348.1"/>
</dbReference>
<protein>
    <submittedName>
        <fullName evidence="1">Uncharacterized protein</fullName>
    </submittedName>
</protein>
<keyword evidence="2" id="KW-1185">Reference proteome</keyword>
<sequence>MGRKAKYFTVADKMAAQQQQQASYIQTERQVSQNARAYAKRHGRHRCWTAPKNEPQPLETTLVAFATLPLPNSYLFRYALAGSRLIDESDLAQWDKPPPYHSLPPPEIPDEEQFTQNLLDVMHRYQLRQLRVSCIRHAAMFNARGSDIASITKEIQEARKALLDGWNDLHTRVTTLRACARHKAMAECYQQWQARKILNYQQEEDQLARGENPYV</sequence>
<gene>
    <name evidence="1" type="ORF">F5147DRAFT_779740</name>
</gene>
<evidence type="ECO:0000313" key="2">
    <source>
        <dbReference type="Proteomes" id="UP000823399"/>
    </source>
</evidence>
<dbReference type="EMBL" id="JABBWM010000092">
    <property type="protein sequence ID" value="KAG2092119.1"/>
    <property type="molecule type" value="Genomic_DNA"/>
</dbReference>
<comment type="caution">
    <text evidence="1">The sequence shown here is derived from an EMBL/GenBank/DDBJ whole genome shotgun (WGS) entry which is preliminary data.</text>
</comment>
<name>A0A9P7JNA9_9AGAM</name>